<dbReference type="InterPro" id="IPR011042">
    <property type="entry name" value="6-blade_b-propeller_TolB-like"/>
</dbReference>
<dbReference type="PROSITE" id="PS51125">
    <property type="entry name" value="NHL"/>
    <property type="match status" value="3"/>
</dbReference>
<evidence type="ECO:0000256" key="4">
    <source>
        <dbReference type="PROSITE-ProRule" id="PRU00504"/>
    </source>
</evidence>
<dbReference type="GO" id="GO:0016829">
    <property type="term" value="F:lyase activity"/>
    <property type="evidence" value="ECO:0007669"/>
    <property type="project" value="UniProtKB-KW"/>
</dbReference>
<evidence type="ECO:0000256" key="1">
    <source>
        <dbReference type="ARBA" id="ARBA00022729"/>
    </source>
</evidence>
<comment type="caution">
    <text evidence="5">The sequence shown here is derived from an EMBL/GenBank/DDBJ whole genome shotgun (WGS) entry which is preliminary data.</text>
</comment>
<evidence type="ECO:0000313" key="5">
    <source>
        <dbReference type="EMBL" id="MEL4457329.1"/>
    </source>
</evidence>
<accession>A0ABU9L4K8</accession>
<dbReference type="Pfam" id="PF17170">
    <property type="entry name" value="DUF5128"/>
    <property type="match status" value="1"/>
</dbReference>
<evidence type="ECO:0000256" key="3">
    <source>
        <dbReference type="ARBA" id="ARBA00023180"/>
    </source>
</evidence>
<keyword evidence="3" id="KW-0325">Glycoprotein</keyword>
<proteinExistence type="predicted"/>
<keyword evidence="1" id="KW-0732">Signal</keyword>
<evidence type="ECO:0000256" key="2">
    <source>
        <dbReference type="ARBA" id="ARBA00022737"/>
    </source>
</evidence>
<reference evidence="5 6" key="1">
    <citation type="submission" date="2024-04" db="EMBL/GenBank/DDBJ databases">
        <title>whole genome sequencing of Lutimonas vermicola strain IMCC1616.</title>
        <authorList>
            <person name="Bae S.S."/>
        </authorList>
    </citation>
    <scope>NUCLEOTIDE SEQUENCE [LARGE SCALE GENOMIC DNA]</scope>
    <source>
        <strain evidence="5 6">IMCC1616</strain>
    </source>
</reference>
<protein>
    <submittedName>
        <fullName evidence="5">Peptidyl-alpha-hydroxyglycine alpha-amidating lyase family protein</fullName>
    </submittedName>
</protein>
<feature type="repeat" description="NHL" evidence="4">
    <location>
        <begin position="160"/>
        <end position="192"/>
    </location>
</feature>
<dbReference type="Gene3D" id="2.120.10.30">
    <property type="entry name" value="TolB, C-terminal domain"/>
    <property type="match status" value="1"/>
</dbReference>
<name>A0ABU9L4K8_9FLAO</name>
<dbReference type="Pfam" id="PF01436">
    <property type="entry name" value="NHL"/>
    <property type="match status" value="2"/>
</dbReference>
<organism evidence="5 6">
    <name type="scientific">Lutimonas vermicola</name>
    <dbReference type="NCBI Taxonomy" id="414288"/>
    <lineage>
        <taxon>Bacteria</taxon>
        <taxon>Pseudomonadati</taxon>
        <taxon>Bacteroidota</taxon>
        <taxon>Flavobacteriia</taxon>
        <taxon>Flavobacteriales</taxon>
        <taxon>Flavobacteriaceae</taxon>
        <taxon>Lutimonas</taxon>
    </lineage>
</organism>
<evidence type="ECO:0000313" key="6">
    <source>
        <dbReference type="Proteomes" id="UP001474120"/>
    </source>
</evidence>
<dbReference type="EMBL" id="JBCDNA010000003">
    <property type="protein sequence ID" value="MEL4457329.1"/>
    <property type="molecule type" value="Genomic_DNA"/>
</dbReference>
<dbReference type="InterPro" id="IPR001258">
    <property type="entry name" value="NHL_repeat"/>
</dbReference>
<dbReference type="RefSeq" id="WP_342161493.1">
    <property type="nucleotide sequence ID" value="NZ_JBCDNA010000003.1"/>
</dbReference>
<dbReference type="Proteomes" id="UP001474120">
    <property type="component" value="Unassembled WGS sequence"/>
</dbReference>
<keyword evidence="5" id="KW-0456">Lyase</keyword>
<feature type="repeat" description="NHL" evidence="4">
    <location>
        <begin position="100"/>
        <end position="141"/>
    </location>
</feature>
<dbReference type="PANTHER" id="PTHR10680">
    <property type="entry name" value="PEPTIDYL-GLYCINE ALPHA-AMIDATING MONOOXYGENASE"/>
    <property type="match status" value="1"/>
</dbReference>
<dbReference type="CDD" id="cd14958">
    <property type="entry name" value="NHL_PAL_like"/>
    <property type="match status" value="1"/>
</dbReference>
<keyword evidence="6" id="KW-1185">Reference proteome</keyword>
<dbReference type="PANTHER" id="PTHR10680:SF38">
    <property type="entry name" value="BLL1368 PROTEIN"/>
    <property type="match status" value="1"/>
</dbReference>
<sequence length="339" mass="38494">MLKIKSKFYFFIFLTFICFSCNNVKKTKKENINKSLSKYELVKDWPQLPQGFLLSAVSAVGVDIQQNIFMFQRTGREWTETFPDSLISSNTVFLLDRHTGKILNSWGANLFIMPHGLSVDKENNVWIADVGLHQIFKFSHEGNLLMTLGEAKTPGNDSLHFNLPTDVAVGDDGSFYVSDGYGNSRIVKFSKEGKYLYEWGKMGDQSGEFNTPHSIDLDSHGKVYVADRENNRIQEFDENGQFLKQWKNTTATQLYALAIDKKNNLFAIDNLTVNDSLVKGADILHFDSKLNLLMRLGRANADGISVPRYHDIDVDDNGDIYVAETSGKRIKKFRKISTE</sequence>
<gene>
    <name evidence="5" type="ORF">AABB81_15585</name>
</gene>
<keyword evidence="2" id="KW-0677">Repeat</keyword>
<feature type="repeat" description="NHL" evidence="4">
    <location>
        <begin position="207"/>
        <end position="239"/>
    </location>
</feature>
<dbReference type="SUPFAM" id="SSF101898">
    <property type="entry name" value="NHL repeat"/>
    <property type="match status" value="1"/>
</dbReference>